<feature type="compositionally biased region" description="Polar residues" evidence="1">
    <location>
        <begin position="282"/>
        <end position="292"/>
    </location>
</feature>
<sequence length="2301" mass="255884">MMKRSRQPEEDELGATEFAAALNGDDPHRILDCLKRFSRIVRHQRRQALFPHTTPEDNDDSEEDDTLEDDYLSNNANTKNKKFKASEAWKEDTRSYQVPFVGTSVAKGDGGTVVVGQWPTGLLKAYLDRSPVATELTSDDLIPPTGHVHKTLLRRQQGKLSHAIFQAYLKALAELTTAAIPRETLQQQQQQSRKQRAAEDTAPRFLETLLSDRVPGLIALLQSNTKRGKTVAGPLIPLVLQILTRIIQTRVQSARNLARLLEQSPPEAVWRSIIRLAPPPRQQHNNNSNQPIEEQDNDRNNNHPPRKDPSKRNECRTAFLHMVRAFLETRDTTVLHYISATGSKDRKLISGVLVLALREGLRDTFHPTNNGNNNNAYYQEMALFLETVRRIICHSASLVSLRGWIELLPYDVLHNLCELSIHAPRLGNNKPDNQFQLVLAIGNDGNDESGTTVSLLQQAGREARRVLWILLVDNQRSPLLKGMRNNNNNHNNNNKNREQAVVIRAMCRLLETHPLSGKMGLHRCILHGIQQSPSLLPALFLKLNLPDSSNHPFAFCARLRFVCQLLREGPVPLGDDDDNNNQERTQQEMLRLILPMGMTRQVFTRAIQGKNDLCVAETIKCLLCILERLQVVQVALSAKAIDSSELTKQVIAQLPDVKAILPSISRYDLDGGFARAAPIIRGHLCQLLLSVATIHPGFLSEVKFDWMKMLPSNASNFRRLPLVLQAQLLRTLEKLLNCSTNPHISPAACALLLEILTTCRTSQVYTIARRICVFLLSRVAPAPFLNEESQQNIRYEISCWIDCMAPRATTDFRHVLESASKTFLNTEVSLFRAWKDAGLSTSMPKESPSAILVTAIVDLSNGSWSTEMEELVLRVTAKCLLFNHNPMPIATLITYFLGKKRQSGASSDGVKAMRNQLLKYAKTLVDFDDSSNETKRNSRLHKLLGACFSETSFHRKVFDWWRTGDSAILSHFDHLSREDAIAAIRQLSHIIACNSHDSSEIVHYVLRRRNIVLLRRIIGSALLDLDDESDLVVQNTAARLTDCDLARFQFFLIVHGSRQSASDLLSHLKSIELRTSSDPFGGHLLFSVSGEARERFLMLTLIGPFLSPEDLNEAFGTLLRLWSNEKTKSDRRVLLPALKSCTQEVLARPMLEGLDSAGGALKAWLSVSDCLRNGERGEALELLCGDLEALLCRSLDLGTESAKLYLATVEVETKELVWSTTRLRSELDSSTGCLLTQLFDCDPYRFASYITRLLVLNDQAPRRLWLSSTFERCLQGVLERKDIMKTELLVSDAKELGDAVLQRATVCLEQIMTNREPYAELQVFRLVGSLDSSFDVDSNVKVALCRKTTSFLMSSAFNKGAEAGILTTSALLAFLEGCVQLISFLDEDVEVEATVKRDLCPAFFARLCKLLPRSLRNHFKGNGEKLPSDPGVAPSLLIRWMCQLAKQLASFDMDSGILEKSVGSTLRSCLKYGMAEADDTARTKTATICLQLAIELVPAIHAAEIAGKSDNLPTAEEIYSMVVSHSRFQATLFESSDGGQNDARKLELVRLLLSCVSLSTTTITFSSSVWDALFSAYNASVGVIDATLRRLLYVASTKQGESESLPFLDQYRWKDTQGHPDAKAKYSWDWLVNGLQLGRVRETLRCFPLDDAVEPRPMLVHIENRNRTDVVADGDDNFDIPKTTKSAGDSCYSPGYILPLVFSALEACLEGTASTLPGVEEGKTLRGEGTENLPGSVVTSELLAKTAQRLCEKGALSLTLASLCSRCARLRQIAVAVLGLFVQALNTDEAVQIKSWRERPQLAMLLHSVQRALAVRRSVILAEAKGNQEEESPAWLIVPKLPGFSAIFLAQAALILARPGDAMYTPINKYFLGKENDHGAFRDLNRLPAFVMFFCSSAHEPAGQARMERLFALRLFRDGFLDDYCFKSASSCHAPALLMSSLTNFRSRSSLGSPMDVEEECLLLLEAIERMFVSGGHHGSHLLIDRMGSLSWLRAVLELRDLKHVLPTRSCRFAFLKLLKSAVDQAVGDFQRHGDGRDGASLTFEVTSLAQPTLNLGVMALEEVESSRDGARTGEVPTEGATSCIETFHSLQRALRISAKGETLENDCFRDDGVLIQTVLAFFSKATTLSTTEKDGLLGTLISFPLSSRAPAFEAIDFCGMLLDALSCSANPSRSIVNKATVVGLIHKVLLTMNRLAQTRDGNTDKAEPMQEDDSGSDANSTPQDDAPDDTESNLGSQLIPKLLMSQKVCFRWPESQSIWFECLRTALRDSSGAPSTDEPPEQERMKQTINLLLKYRVDEP</sequence>
<dbReference type="OrthoDB" id="72892at2759"/>
<protein>
    <submittedName>
        <fullName evidence="3">Sulfite exporter TauE/SafE</fullName>
    </submittedName>
</protein>
<dbReference type="PANTHER" id="PTHR13500">
    <property type="entry name" value="NUCLEOLAR PRERIBOSOMAL-ASSOCIATED PROTEIN 1"/>
    <property type="match status" value="1"/>
</dbReference>
<dbReference type="GO" id="GO:0005730">
    <property type="term" value="C:nucleolus"/>
    <property type="evidence" value="ECO:0007669"/>
    <property type="project" value="TreeGrafter"/>
</dbReference>
<evidence type="ECO:0000313" key="3">
    <source>
        <dbReference type="EMBL" id="CAB9505999.1"/>
    </source>
</evidence>
<proteinExistence type="predicted"/>
<dbReference type="GO" id="GO:0000466">
    <property type="term" value="P:maturation of 5.8S rRNA from tricistronic rRNA transcript (SSU-rRNA, 5.8S rRNA, LSU-rRNA)"/>
    <property type="evidence" value="ECO:0007669"/>
    <property type="project" value="TreeGrafter"/>
</dbReference>
<keyword evidence="4" id="KW-1185">Reference proteome</keyword>
<feature type="region of interest" description="Disordered" evidence="1">
    <location>
        <begin position="277"/>
        <end position="314"/>
    </location>
</feature>
<dbReference type="InterPro" id="IPR016024">
    <property type="entry name" value="ARM-type_fold"/>
</dbReference>
<reference evidence="3" key="1">
    <citation type="submission" date="2020-06" db="EMBL/GenBank/DDBJ databases">
        <authorList>
            <consortium name="Plant Systems Biology data submission"/>
        </authorList>
    </citation>
    <scope>NUCLEOTIDE SEQUENCE</scope>
    <source>
        <strain evidence="3">D6</strain>
    </source>
</reference>
<dbReference type="Pfam" id="PF16201">
    <property type="entry name" value="NopRA1"/>
    <property type="match status" value="1"/>
</dbReference>
<dbReference type="GO" id="GO:0000463">
    <property type="term" value="P:maturation of LSU-rRNA from tricistronic rRNA transcript (SSU-rRNA, 5.8S rRNA, LSU-rRNA)"/>
    <property type="evidence" value="ECO:0007669"/>
    <property type="project" value="TreeGrafter"/>
</dbReference>
<evidence type="ECO:0000259" key="2">
    <source>
        <dbReference type="Pfam" id="PF16201"/>
    </source>
</evidence>
<dbReference type="PANTHER" id="PTHR13500:SF0">
    <property type="entry name" value="NUCLEOLAR PRE-RIBOSOMAL-ASSOCIATED PROTEIN 1"/>
    <property type="match status" value="1"/>
</dbReference>
<feature type="region of interest" description="Disordered" evidence="1">
    <location>
        <begin position="2199"/>
        <end position="2235"/>
    </location>
</feature>
<dbReference type="SUPFAM" id="SSF48371">
    <property type="entry name" value="ARM repeat"/>
    <property type="match status" value="1"/>
</dbReference>
<feature type="domain" description="URB1 C-terminal" evidence="2">
    <location>
        <begin position="1756"/>
        <end position="1992"/>
    </location>
</feature>
<organism evidence="3 4">
    <name type="scientific">Seminavis robusta</name>
    <dbReference type="NCBI Taxonomy" id="568900"/>
    <lineage>
        <taxon>Eukaryota</taxon>
        <taxon>Sar</taxon>
        <taxon>Stramenopiles</taxon>
        <taxon>Ochrophyta</taxon>
        <taxon>Bacillariophyta</taxon>
        <taxon>Bacillariophyceae</taxon>
        <taxon>Bacillariophycidae</taxon>
        <taxon>Naviculales</taxon>
        <taxon>Naviculaceae</taxon>
        <taxon>Seminavis</taxon>
    </lineage>
</organism>
<dbReference type="Proteomes" id="UP001153069">
    <property type="component" value="Unassembled WGS sequence"/>
</dbReference>
<gene>
    <name evidence="3" type="ORF">SEMRO_250_G099060.1</name>
</gene>
<feature type="compositionally biased region" description="Acidic residues" evidence="1">
    <location>
        <begin position="56"/>
        <end position="71"/>
    </location>
</feature>
<comment type="caution">
    <text evidence="3">The sequence shown here is derived from an EMBL/GenBank/DDBJ whole genome shotgun (WGS) entry which is preliminary data.</text>
</comment>
<name>A0A9N8DU45_9STRA</name>
<feature type="region of interest" description="Disordered" evidence="1">
    <location>
        <begin position="1"/>
        <end position="21"/>
    </location>
</feature>
<feature type="region of interest" description="Disordered" evidence="1">
    <location>
        <begin position="48"/>
        <end position="74"/>
    </location>
</feature>
<evidence type="ECO:0000256" key="1">
    <source>
        <dbReference type="SAM" id="MobiDB-lite"/>
    </source>
</evidence>
<dbReference type="InterPro" id="IPR032436">
    <property type="entry name" value="URB1_C"/>
</dbReference>
<feature type="compositionally biased region" description="Basic and acidic residues" evidence="1">
    <location>
        <begin position="297"/>
        <end position="314"/>
    </location>
</feature>
<evidence type="ECO:0000313" key="4">
    <source>
        <dbReference type="Proteomes" id="UP001153069"/>
    </source>
</evidence>
<accession>A0A9N8DU45</accession>
<dbReference type="InterPro" id="IPR039844">
    <property type="entry name" value="URB1"/>
</dbReference>
<dbReference type="EMBL" id="CAICTM010000249">
    <property type="protein sequence ID" value="CAB9505999.1"/>
    <property type="molecule type" value="Genomic_DNA"/>
</dbReference>